<dbReference type="Gene3D" id="3.30.450.20">
    <property type="entry name" value="PAS domain"/>
    <property type="match status" value="2"/>
</dbReference>
<evidence type="ECO:0000256" key="5">
    <source>
        <dbReference type="ARBA" id="ARBA00022553"/>
    </source>
</evidence>
<dbReference type="Proteomes" id="UP000618931">
    <property type="component" value="Unassembled WGS sequence"/>
</dbReference>
<evidence type="ECO:0000256" key="9">
    <source>
        <dbReference type="ARBA" id="ARBA00022989"/>
    </source>
</evidence>
<proteinExistence type="predicted"/>
<evidence type="ECO:0000256" key="7">
    <source>
        <dbReference type="ARBA" id="ARBA00022741"/>
    </source>
</evidence>
<evidence type="ECO:0000313" key="20">
    <source>
        <dbReference type="Proteomes" id="UP000618931"/>
    </source>
</evidence>
<dbReference type="PRINTS" id="PR00344">
    <property type="entry name" value="BCTRLSENSOR"/>
</dbReference>
<protein>
    <recommendedName>
        <fullName evidence="3">histidine kinase</fullName>
        <ecNumber evidence="3">2.7.13.3</ecNumber>
    </recommendedName>
</protein>
<dbReference type="Pfam" id="PF08448">
    <property type="entry name" value="PAS_4"/>
    <property type="match status" value="1"/>
</dbReference>
<dbReference type="Gene3D" id="1.10.287.130">
    <property type="match status" value="1"/>
</dbReference>
<keyword evidence="8" id="KW-0067">ATP-binding</keyword>
<gene>
    <name evidence="19" type="ORF">I2H31_17465</name>
</gene>
<dbReference type="SUPFAM" id="SSF47226">
    <property type="entry name" value="Histidine-containing phosphotransfer domain, HPT domain"/>
    <property type="match status" value="1"/>
</dbReference>
<evidence type="ECO:0000256" key="10">
    <source>
        <dbReference type="ARBA" id="ARBA00023012"/>
    </source>
</evidence>
<dbReference type="CDD" id="cd00082">
    <property type="entry name" value="HisKA"/>
    <property type="match status" value="1"/>
</dbReference>
<feature type="domain" description="Histidine kinase" evidence="15">
    <location>
        <begin position="330"/>
        <end position="552"/>
    </location>
</feature>
<dbReference type="InterPro" id="IPR005467">
    <property type="entry name" value="His_kinase_dom"/>
</dbReference>
<dbReference type="CDD" id="cd17546">
    <property type="entry name" value="REC_hyHK_CKI1_RcsC-like"/>
    <property type="match status" value="1"/>
</dbReference>
<organism evidence="19 20">
    <name type="scientific">Hymenobacter ruricola</name>
    <dbReference type="NCBI Taxonomy" id="2791023"/>
    <lineage>
        <taxon>Bacteria</taxon>
        <taxon>Pseudomonadati</taxon>
        <taxon>Bacteroidota</taxon>
        <taxon>Cytophagia</taxon>
        <taxon>Cytophagales</taxon>
        <taxon>Hymenobacteraceae</taxon>
        <taxon>Hymenobacter</taxon>
    </lineage>
</organism>
<dbReference type="EMBL" id="JADQDM010000010">
    <property type="protein sequence ID" value="MBF9222897.1"/>
    <property type="molecule type" value="Genomic_DNA"/>
</dbReference>
<comment type="catalytic activity">
    <reaction evidence="1">
        <text>ATP + protein L-histidine = ADP + protein N-phospho-L-histidine.</text>
        <dbReference type="EC" id="2.7.13.3"/>
    </reaction>
</comment>
<dbReference type="SMART" id="SM00448">
    <property type="entry name" value="REC"/>
    <property type="match status" value="1"/>
</dbReference>
<evidence type="ECO:0000256" key="11">
    <source>
        <dbReference type="ARBA" id="ARBA00023136"/>
    </source>
</evidence>
<dbReference type="SUPFAM" id="SSF55874">
    <property type="entry name" value="ATPase domain of HSP90 chaperone/DNA topoisomerase II/histidine kinase"/>
    <property type="match status" value="1"/>
</dbReference>
<keyword evidence="4" id="KW-1003">Cell membrane</keyword>
<feature type="modified residue" description="Phosphohistidine" evidence="12">
    <location>
        <position position="780"/>
    </location>
</feature>
<dbReference type="InterPro" id="IPR000700">
    <property type="entry name" value="PAS-assoc_C"/>
</dbReference>
<keyword evidence="7" id="KW-0547">Nucleotide-binding</keyword>
<keyword evidence="10" id="KW-0902">Two-component regulatory system</keyword>
<dbReference type="SUPFAM" id="SSF55785">
    <property type="entry name" value="PYP-like sensor domain (PAS domain)"/>
    <property type="match status" value="2"/>
</dbReference>
<feature type="coiled-coil region" evidence="14">
    <location>
        <begin position="31"/>
        <end position="58"/>
    </location>
</feature>
<dbReference type="SMART" id="SM00388">
    <property type="entry name" value="HisKA"/>
    <property type="match status" value="1"/>
</dbReference>
<keyword evidence="14" id="KW-0175">Coiled coil</keyword>
<dbReference type="SMART" id="SM00387">
    <property type="entry name" value="HATPase_c"/>
    <property type="match status" value="1"/>
</dbReference>
<dbReference type="Gene3D" id="3.30.565.10">
    <property type="entry name" value="Histidine kinase-like ATPase, C-terminal domain"/>
    <property type="match status" value="1"/>
</dbReference>
<evidence type="ECO:0000259" key="18">
    <source>
        <dbReference type="PROSITE" id="PS50894"/>
    </source>
</evidence>
<evidence type="ECO:0000259" key="15">
    <source>
        <dbReference type="PROSITE" id="PS50109"/>
    </source>
</evidence>
<evidence type="ECO:0000256" key="8">
    <source>
        <dbReference type="ARBA" id="ARBA00022840"/>
    </source>
</evidence>
<dbReference type="Pfam" id="PF02518">
    <property type="entry name" value="HATPase_c"/>
    <property type="match status" value="1"/>
</dbReference>
<dbReference type="Gene3D" id="3.40.50.2300">
    <property type="match status" value="1"/>
</dbReference>
<evidence type="ECO:0000256" key="12">
    <source>
        <dbReference type="PROSITE-ProRule" id="PRU00110"/>
    </source>
</evidence>
<keyword evidence="20" id="KW-1185">Reference proteome</keyword>
<dbReference type="Pfam" id="PF00072">
    <property type="entry name" value="Response_reg"/>
    <property type="match status" value="1"/>
</dbReference>
<feature type="domain" description="PAC" evidence="17">
    <location>
        <begin position="261"/>
        <end position="312"/>
    </location>
</feature>
<dbReference type="InterPro" id="IPR004358">
    <property type="entry name" value="Sig_transdc_His_kin-like_C"/>
</dbReference>
<evidence type="ECO:0000256" key="3">
    <source>
        <dbReference type="ARBA" id="ARBA00012438"/>
    </source>
</evidence>
<feature type="modified residue" description="4-aspartylphosphate" evidence="13">
    <location>
        <position position="627"/>
    </location>
</feature>
<keyword evidence="6" id="KW-0812">Transmembrane</keyword>
<evidence type="ECO:0000256" key="1">
    <source>
        <dbReference type="ARBA" id="ARBA00000085"/>
    </source>
</evidence>
<dbReference type="PROSITE" id="PS50110">
    <property type="entry name" value="RESPONSE_REGULATORY"/>
    <property type="match status" value="1"/>
</dbReference>
<comment type="subcellular location">
    <subcellularLocation>
        <location evidence="2">Cell membrane</location>
        <topology evidence="2">Multi-pass membrane protein</topology>
    </subcellularLocation>
</comment>
<evidence type="ECO:0000259" key="17">
    <source>
        <dbReference type="PROSITE" id="PS50113"/>
    </source>
</evidence>
<dbReference type="PROSITE" id="PS50113">
    <property type="entry name" value="PAC"/>
    <property type="match status" value="1"/>
</dbReference>
<dbReference type="InterPro" id="IPR003594">
    <property type="entry name" value="HATPase_dom"/>
</dbReference>
<dbReference type="SUPFAM" id="SSF52172">
    <property type="entry name" value="CheY-like"/>
    <property type="match status" value="1"/>
</dbReference>
<dbReference type="InterPro" id="IPR035965">
    <property type="entry name" value="PAS-like_dom_sf"/>
</dbReference>
<dbReference type="PANTHER" id="PTHR45339">
    <property type="entry name" value="HYBRID SIGNAL TRANSDUCTION HISTIDINE KINASE J"/>
    <property type="match status" value="1"/>
</dbReference>
<dbReference type="PROSITE" id="PS50109">
    <property type="entry name" value="HIS_KIN"/>
    <property type="match status" value="1"/>
</dbReference>
<evidence type="ECO:0000256" key="2">
    <source>
        <dbReference type="ARBA" id="ARBA00004651"/>
    </source>
</evidence>
<dbReference type="EC" id="2.7.13.3" evidence="3"/>
<dbReference type="Pfam" id="PF00512">
    <property type="entry name" value="HisKA"/>
    <property type="match status" value="1"/>
</dbReference>
<feature type="domain" description="HPt" evidence="18">
    <location>
        <begin position="741"/>
        <end position="837"/>
    </location>
</feature>
<keyword evidence="5 13" id="KW-0597">Phosphoprotein</keyword>
<keyword evidence="9" id="KW-1133">Transmembrane helix</keyword>
<name>A0ABS0I7E5_9BACT</name>
<evidence type="ECO:0000259" key="16">
    <source>
        <dbReference type="PROSITE" id="PS50110"/>
    </source>
</evidence>
<dbReference type="RefSeq" id="WP_196294344.1">
    <property type="nucleotide sequence ID" value="NZ_JADQDM010000010.1"/>
</dbReference>
<evidence type="ECO:0000256" key="14">
    <source>
        <dbReference type="SAM" id="Coils"/>
    </source>
</evidence>
<dbReference type="PANTHER" id="PTHR45339:SF1">
    <property type="entry name" value="HYBRID SIGNAL TRANSDUCTION HISTIDINE KINASE J"/>
    <property type="match status" value="1"/>
</dbReference>
<dbReference type="InterPro" id="IPR011006">
    <property type="entry name" value="CheY-like_superfamily"/>
</dbReference>
<dbReference type="InterPro" id="IPR036097">
    <property type="entry name" value="HisK_dim/P_sf"/>
</dbReference>
<dbReference type="InterPro" id="IPR008207">
    <property type="entry name" value="Sig_transdc_His_kin_Hpt_dom"/>
</dbReference>
<dbReference type="InterPro" id="IPR013656">
    <property type="entry name" value="PAS_4"/>
</dbReference>
<sequence>MAELYNFEISSSSIATQPQSTAETLTTIEQIAQLRQELAEAQAGRRAAEQALADQREMFTSMLDQLKVEVVAFDAEHRYQFINARCFQNDEMRTWMIGKDDFAFCEQRGRPLDLALTRRQKFKEAVAQRTEVAWEETMDSPDGQQVLRRHFIPVFAPDGSLRMMVGTGANVTRRRNAEAELVKQREFYEFALNNIPSDIGLFDPDGRYMFVNASGIKDPAKRAWVLGKDNFAYCAQYGYPMSLAEERQQRLREAFETRQMVTFEEAFDRPEGIRHQMRCLQPVFHADGSPRMIVAYGIDITERVTTERALRHAKLAAESAVRARELFLANMSHEIRTPMNAILGMSQLLAKTPLAPDQDSYRQAITTSAEHLLVIINDILDLSKLEAGKMTLEQVGFTPVHLLAEIEQTLHYKAEEKGLRLLTRVDDAVPRVLLGDPYRIRQVLLNLAGNAIKFTEHGYVSITCKYVPDKGGEGGEVVFRVADTGIGIEPEYVQNIFNEFSQADSSVTRKFGGTGLGLSICRNLLKLMGSDVQLESEKNKGTVMQFPLRLPVGSAEDLAPKTVLPPDNSVRRHLRNKQVLLVEDNRFNRQIAKTFLTHAHVQVTEAEHGAMAVELAQHTRFDLILMDIQMPVMDGYAATALLRHQLGLTTPIIALTANAVKGEREKCLGAGMDSYLAKPFKEEELLKVVTEWALPPGSIPLEEEPEPDAEPTFLPAPAAPVENAPGKLYAVDELLAVGQGDPEFVAFMLATFVESCEEAMQGLSQGMENADLTLLKTTAHTLKPNLVHLRAQHLLPPVEALDKWEGGFRAAELQPLVDSIALLLREVVTQITLDTAA</sequence>
<evidence type="ECO:0000313" key="19">
    <source>
        <dbReference type="EMBL" id="MBF9222897.1"/>
    </source>
</evidence>
<dbReference type="InterPro" id="IPR036641">
    <property type="entry name" value="HPT_dom_sf"/>
</dbReference>
<dbReference type="InterPro" id="IPR003661">
    <property type="entry name" value="HisK_dim/P_dom"/>
</dbReference>
<feature type="domain" description="Response regulatory" evidence="16">
    <location>
        <begin position="578"/>
        <end position="693"/>
    </location>
</feature>
<evidence type="ECO:0000256" key="4">
    <source>
        <dbReference type="ARBA" id="ARBA00022475"/>
    </source>
</evidence>
<dbReference type="PROSITE" id="PS50894">
    <property type="entry name" value="HPT"/>
    <property type="match status" value="1"/>
</dbReference>
<reference evidence="19 20" key="1">
    <citation type="submission" date="2020-11" db="EMBL/GenBank/DDBJ databases">
        <authorList>
            <person name="Kim M.K."/>
        </authorList>
    </citation>
    <scope>NUCLEOTIDE SEQUENCE [LARGE SCALE GENOMIC DNA]</scope>
    <source>
        <strain evidence="19 20">BT662</strain>
    </source>
</reference>
<evidence type="ECO:0000256" key="6">
    <source>
        <dbReference type="ARBA" id="ARBA00022692"/>
    </source>
</evidence>
<dbReference type="InterPro" id="IPR001789">
    <property type="entry name" value="Sig_transdc_resp-reg_receiver"/>
</dbReference>
<comment type="caution">
    <text evidence="19">The sequence shown here is derived from an EMBL/GenBank/DDBJ whole genome shotgun (WGS) entry which is preliminary data.</text>
</comment>
<dbReference type="InterPro" id="IPR036890">
    <property type="entry name" value="HATPase_C_sf"/>
</dbReference>
<dbReference type="Gene3D" id="1.20.120.160">
    <property type="entry name" value="HPT domain"/>
    <property type="match status" value="1"/>
</dbReference>
<dbReference type="CDD" id="cd16922">
    <property type="entry name" value="HATPase_EvgS-ArcB-TorS-like"/>
    <property type="match status" value="1"/>
</dbReference>
<keyword evidence="11" id="KW-0472">Membrane</keyword>
<accession>A0ABS0I7E5</accession>
<evidence type="ECO:0000256" key="13">
    <source>
        <dbReference type="PROSITE-ProRule" id="PRU00169"/>
    </source>
</evidence>
<dbReference type="SUPFAM" id="SSF47384">
    <property type="entry name" value="Homodimeric domain of signal transducing histidine kinase"/>
    <property type="match status" value="1"/>
</dbReference>